<dbReference type="Proteomes" id="UP000076744">
    <property type="component" value="Unassembled WGS sequence"/>
</dbReference>
<name>A0A167QIF3_CORFA</name>
<evidence type="ECO:0000313" key="3">
    <source>
        <dbReference type="Proteomes" id="UP000076744"/>
    </source>
</evidence>
<proteinExistence type="predicted"/>
<dbReference type="RefSeq" id="XP_018702160.1">
    <property type="nucleotide sequence ID" value="XM_018850515.1"/>
</dbReference>
<dbReference type="OrthoDB" id="5367448at2759"/>
<feature type="region of interest" description="Disordered" evidence="1">
    <location>
        <begin position="231"/>
        <end position="250"/>
    </location>
</feature>
<feature type="compositionally biased region" description="Low complexity" evidence="1">
    <location>
        <begin position="130"/>
        <end position="139"/>
    </location>
</feature>
<dbReference type="AlphaFoldDB" id="A0A167QIF3"/>
<feature type="region of interest" description="Disordered" evidence="1">
    <location>
        <begin position="91"/>
        <end position="141"/>
    </location>
</feature>
<feature type="compositionally biased region" description="Polar residues" evidence="1">
    <location>
        <begin position="93"/>
        <end position="117"/>
    </location>
</feature>
<comment type="caution">
    <text evidence="2">The sequence shown here is derived from an EMBL/GenBank/DDBJ whole genome shotgun (WGS) entry which is preliminary data.</text>
</comment>
<evidence type="ECO:0000256" key="1">
    <source>
        <dbReference type="SAM" id="MobiDB-lite"/>
    </source>
</evidence>
<organism evidence="2 3">
    <name type="scientific">Cordyceps fumosorosea (strain ARSEF 2679)</name>
    <name type="common">Isaria fumosorosea</name>
    <dbReference type="NCBI Taxonomy" id="1081104"/>
    <lineage>
        <taxon>Eukaryota</taxon>
        <taxon>Fungi</taxon>
        <taxon>Dikarya</taxon>
        <taxon>Ascomycota</taxon>
        <taxon>Pezizomycotina</taxon>
        <taxon>Sordariomycetes</taxon>
        <taxon>Hypocreomycetidae</taxon>
        <taxon>Hypocreales</taxon>
        <taxon>Cordycipitaceae</taxon>
        <taxon>Cordyceps</taxon>
    </lineage>
</organism>
<sequence length="250" mass="27637">MVPAPFRGLNSRLASRSIRIMISPAPATFAERHSILQVLKKYGAVDIFKRENLEAHRYISVTRTEDTARTLTHLSPIACRVSIPRVEPAQRARQLQSLAPRESTAQPRIEFQTQATTPRGGEEAPEAQEGDAAAAAASGEGDDCETREFVLTIGLARDYDHGHASTKATEHLAWPEGYDADRSLAALTLREALPDTLLKKGLCHWHVKPASPDAPRGSMRQRLERKQQLPGQMAAAADAWQPSPALRRRW</sequence>
<keyword evidence="3" id="KW-1185">Reference proteome</keyword>
<dbReference type="GeneID" id="30023203"/>
<evidence type="ECO:0000313" key="2">
    <source>
        <dbReference type="EMBL" id="OAA57670.1"/>
    </source>
</evidence>
<accession>A0A167QIF3</accession>
<dbReference type="EMBL" id="AZHB01000019">
    <property type="protein sequence ID" value="OAA57670.1"/>
    <property type="molecule type" value="Genomic_DNA"/>
</dbReference>
<reference evidence="2 3" key="1">
    <citation type="journal article" date="2016" name="Genome Biol. Evol.">
        <title>Divergent and convergent evolution of fungal pathogenicity.</title>
        <authorList>
            <person name="Shang Y."/>
            <person name="Xiao G."/>
            <person name="Zheng P."/>
            <person name="Cen K."/>
            <person name="Zhan S."/>
            <person name="Wang C."/>
        </authorList>
    </citation>
    <scope>NUCLEOTIDE SEQUENCE [LARGE SCALE GENOMIC DNA]</scope>
    <source>
        <strain evidence="2 3">ARSEF 2679</strain>
    </source>
</reference>
<gene>
    <name evidence="2" type="ORF">ISF_06911</name>
</gene>
<protein>
    <submittedName>
        <fullName evidence="2">Uncharacterized protein</fullName>
    </submittedName>
</protein>